<keyword evidence="2" id="KW-1185">Reference proteome</keyword>
<sequence>MHSTYGSYNSTTLTIISTPHSFTPTSTSHTSTSPSHTYTPHIHSTLPHLHSTPPLHLTDLTIPPVLTAHLHYSTPSSLPLDTLLYHSSSQLTPWIHKYQVVHKVHVGFINRGSSTLESLPHITVMSTGRLSLLAR</sequence>
<gene>
    <name evidence="1" type="ORF">Pcinc_012371</name>
</gene>
<protein>
    <submittedName>
        <fullName evidence="1">Uncharacterized protein</fullName>
    </submittedName>
</protein>
<dbReference type="AlphaFoldDB" id="A0AAE1FZK5"/>
<evidence type="ECO:0000313" key="2">
    <source>
        <dbReference type="Proteomes" id="UP001286313"/>
    </source>
</evidence>
<accession>A0AAE1FZK5</accession>
<reference evidence="1" key="1">
    <citation type="submission" date="2023-10" db="EMBL/GenBank/DDBJ databases">
        <title>Genome assemblies of two species of porcelain crab, Petrolisthes cinctipes and Petrolisthes manimaculis (Anomura: Porcellanidae).</title>
        <authorList>
            <person name="Angst P."/>
        </authorList>
    </citation>
    <scope>NUCLEOTIDE SEQUENCE</scope>
    <source>
        <strain evidence="1">PB745_01</strain>
        <tissue evidence="1">Gill</tissue>
    </source>
</reference>
<evidence type="ECO:0000313" key="1">
    <source>
        <dbReference type="EMBL" id="KAK3883335.1"/>
    </source>
</evidence>
<comment type="caution">
    <text evidence="1">The sequence shown here is derived from an EMBL/GenBank/DDBJ whole genome shotgun (WGS) entry which is preliminary data.</text>
</comment>
<proteinExistence type="predicted"/>
<dbReference type="Proteomes" id="UP001286313">
    <property type="component" value="Unassembled WGS sequence"/>
</dbReference>
<dbReference type="EMBL" id="JAWQEG010000998">
    <property type="protein sequence ID" value="KAK3883335.1"/>
    <property type="molecule type" value="Genomic_DNA"/>
</dbReference>
<name>A0AAE1FZK5_PETCI</name>
<organism evidence="1 2">
    <name type="scientific">Petrolisthes cinctipes</name>
    <name type="common">Flat porcelain crab</name>
    <dbReference type="NCBI Taxonomy" id="88211"/>
    <lineage>
        <taxon>Eukaryota</taxon>
        <taxon>Metazoa</taxon>
        <taxon>Ecdysozoa</taxon>
        <taxon>Arthropoda</taxon>
        <taxon>Crustacea</taxon>
        <taxon>Multicrustacea</taxon>
        <taxon>Malacostraca</taxon>
        <taxon>Eumalacostraca</taxon>
        <taxon>Eucarida</taxon>
        <taxon>Decapoda</taxon>
        <taxon>Pleocyemata</taxon>
        <taxon>Anomura</taxon>
        <taxon>Galatheoidea</taxon>
        <taxon>Porcellanidae</taxon>
        <taxon>Petrolisthes</taxon>
    </lineage>
</organism>